<dbReference type="EMBL" id="HBIZ01012943">
    <property type="protein sequence ID" value="CAE0755236.1"/>
    <property type="molecule type" value="Transcribed_RNA"/>
</dbReference>
<organism evidence="2">
    <name type="scientific">Chrysotila carterae</name>
    <name type="common">Marine alga</name>
    <name type="synonym">Syracosphaera carterae</name>
    <dbReference type="NCBI Taxonomy" id="13221"/>
    <lineage>
        <taxon>Eukaryota</taxon>
        <taxon>Haptista</taxon>
        <taxon>Haptophyta</taxon>
        <taxon>Prymnesiophyceae</taxon>
        <taxon>Isochrysidales</taxon>
        <taxon>Isochrysidaceae</taxon>
        <taxon>Chrysotila</taxon>
    </lineage>
</organism>
<feature type="chain" id="PRO_5036191520" description="Secreted protein" evidence="1">
    <location>
        <begin position="20"/>
        <end position="99"/>
    </location>
</feature>
<evidence type="ECO:0000313" key="2">
    <source>
        <dbReference type="EMBL" id="CAE0755236.1"/>
    </source>
</evidence>
<evidence type="ECO:0008006" key="4">
    <source>
        <dbReference type="Google" id="ProtNLM"/>
    </source>
</evidence>
<proteinExistence type="predicted"/>
<keyword evidence="1" id="KW-0732">Signal</keyword>
<accession>A0A6S9STG1</accession>
<reference evidence="2" key="1">
    <citation type="submission" date="2021-01" db="EMBL/GenBank/DDBJ databases">
        <authorList>
            <person name="Corre E."/>
            <person name="Pelletier E."/>
            <person name="Niang G."/>
            <person name="Scheremetjew M."/>
            <person name="Finn R."/>
            <person name="Kale V."/>
            <person name="Holt S."/>
            <person name="Cochrane G."/>
            <person name="Meng A."/>
            <person name="Brown T."/>
            <person name="Cohen L."/>
        </authorList>
    </citation>
    <scope>NUCLEOTIDE SEQUENCE</scope>
    <source>
        <strain evidence="2">CCMP645</strain>
    </source>
</reference>
<evidence type="ECO:0000313" key="3">
    <source>
        <dbReference type="EMBL" id="CAE0755238.1"/>
    </source>
</evidence>
<dbReference type="EMBL" id="HBIZ01012945">
    <property type="protein sequence ID" value="CAE0755238.1"/>
    <property type="molecule type" value="Transcribed_RNA"/>
</dbReference>
<evidence type="ECO:0000256" key="1">
    <source>
        <dbReference type="SAM" id="SignalP"/>
    </source>
</evidence>
<gene>
    <name evidence="2" type="ORF">PCAR00345_LOCUS7823</name>
    <name evidence="3" type="ORF">PCAR00345_LOCUS7825</name>
</gene>
<sequence>MPAPTAIVCIFCMLNIAHPTAFDFTFRRGDQWQRPGVGCFAGAVEVTMKDGCKSVANDCVAKSKFQAAQRERCRRRNRTPGRIACKIKLPFRHSQREEW</sequence>
<dbReference type="AlphaFoldDB" id="A0A6S9STG1"/>
<protein>
    <recommendedName>
        <fullName evidence="4">Secreted protein</fullName>
    </recommendedName>
</protein>
<feature type="signal peptide" evidence="1">
    <location>
        <begin position="1"/>
        <end position="19"/>
    </location>
</feature>
<name>A0A6S9STG1_CHRCT</name>